<dbReference type="EMBL" id="GBXM01024327">
    <property type="protein sequence ID" value="JAH84250.1"/>
    <property type="molecule type" value="Transcribed_RNA"/>
</dbReference>
<name>A0A0E9W3X4_ANGAN</name>
<evidence type="ECO:0000313" key="1">
    <source>
        <dbReference type="EMBL" id="JAH84250.1"/>
    </source>
</evidence>
<dbReference type="AlphaFoldDB" id="A0A0E9W3X4"/>
<sequence>MKHCTSETSSVKRKSNFPFAFFVIHILSIPESVTWSHAHTHTLSPL</sequence>
<accession>A0A0E9W3X4</accession>
<organism evidence="1">
    <name type="scientific">Anguilla anguilla</name>
    <name type="common">European freshwater eel</name>
    <name type="synonym">Muraena anguilla</name>
    <dbReference type="NCBI Taxonomy" id="7936"/>
    <lineage>
        <taxon>Eukaryota</taxon>
        <taxon>Metazoa</taxon>
        <taxon>Chordata</taxon>
        <taxon>Craniata</taxon>
        <taxon>Vertebrata</taxon>
        <taxon>Euteleostomi</taxon>
        <taxon>Actinopterygii</taxon>
        <taxon>Neopterygii</taxon>
        <taxon>Teleostei</taxon>
        <taxon>Anguilliformes</taxon>
        <taxon>Anguillidae</taxon>
        <taxon>Anguilla</taxon>
    </lineage>
</organism>
<reference evidence="1" key="1">
    <citation type="submission" date="2014-11" db="EMBL/GenBank/DDBJ databases">
        <authorList>
            <person name="Amaro Gonzalez C."/>
        </authorList>
    </citation>
    <scope>NUCLEOTIDE SEQUENCE</scope>
</reference>
<reference evidence="1" key="2">
    <citation type="journal article" date="2015" name="Fish Shellfish Immunol.">
        <title>Early steps in the European eel (Anguilla anguilla)-Vibrio vulnificus interaction in the gills: Role of the RtxA13 toxin.</title>
        <authorList>
            <person name="Callol A."/>
            <person name="Pajuelo D."/>
            <person name="Ebbesson L."/>
            <person name="Teles M."/>
            <person name="MacKenzie S."/>
            <person name="Amaro C."/>
        </authorList>
    </citation>
    <scope>NUCLEOTIDE SEQUENCE</scope>
</reference>
<protein>
    <submittedName>
        <fullName evidence="1">Uncharacterized protein</fullName>
    </submittedName>
</protein>
<proteinExistence type="predicted"/>